<evidence type="ECO:0000313" key="2">
    <source>
        <dbReference type="EMBL" id="GAA5187267.1"/>
    </source>
</evidence>
<protein>
    <recommendedName>
        <fullName evidence="1">Transcription regulator PadR N-terminal domain-containing protein</fullName>
    </recommendedName>
</protein>
<dbReference type="PANTHER" id="PTHR33169">
    <property type="entry name" value="PADR-FAMILY TRANSCRIPTIONAL REGULATOR"/>
    <property type="match status" value="1"/>
</dbReference>
<organism evidence="2 3">
    <name type="scientific">Rugosimonospora acidiphila</name>
    <dbReference type="NCBI Taxonomy" id="556531"/>
    <lineage>
        <taxon>Bacteria</taxon>
        <taxon>Bacillati</taxon>
        <taxon>Actinomycetota</taxon>
        <taxon>Actinomycetes</taxon>
        <taxon>Micromonosporales</taxon>
        <taxon>Micromonosporaceae</taxon>
        <taxon>Rugosimonospora</taxon>
    </lineage>
</organism>
<keyword evidence="3" id="KW-1185">Reference proteome</keyword>
<gene>
    <name evidence="2" type="ORF">GCM10023322_35270</name>
</gene>
<evidence type="ECO:0000313" key="3">
    <source>
        <dbReference type="Proteomes" id="UP001501570"/>
    </source>
</evidence>
<dbReference type="InterPro" id="IPR036390">
    <property type="entry name" value="WH_DNA-bd_sf"/>
</dbReference>
<dbReference type="InterPro" id="IPR052509">
    <property type="entry name" value="Metal_resp_DNA-bind_regulator"/>
</dbReference>
<dbReference type="RefSeq" id="WP_345630856.1">
    <property type="nucleotide sequence ID" value="NZ_BAABJQ010000009.1"/>
</dbReference>
<sequence>MSPKPRITAVVATVLAVFLAEPDASRYGLELMRATGHASGTLYPVLTRLQDAGWLEAEWEDAAVAQATGRPPRRYYRLTPEGVVAGRRELTKLHRALGLTGQIAGGLA</sequence>
<feature type="domain" description="Transcription regulator PadR N-terminal" evidence="1">
    <location>
        <begin position="25"/>
        <end position="83"/>
    </location>
</feature>
<dbReference type="EMBL" id="BAABJQ010000009">
    <property type="protein sequence ID" value="GAA5187267.1"/>
    <property type="molecule type" value="Genomic_DNA"/>
</dbReference>
<accession>A0ABP9RWG1</accession>
<dbReference type="InterPro" id="IPR036388">
    <property type="entry name" value="WH-like_DNA-bd_sf"/>
</dbReference>
<dbReference type="Gene3D" id="1.10.10.10">
    <property type="entry name" value="Winged helix-like DNA-binding domain superfamily/Winged helix DNA-binding domain"/>
    <property type="match status" value="1"/>
</dbReference>
<dbReference type="Pfam" id="PF03551">
    <property type="entry name" value="PadR"/>
    <property type="match status" value="1"/>
</dbReference>
<name>A0ABP9RWG1_9ACTN</name>
<dbReference type="InterPro" id="IPR005149">
    <property type="entry name" value="Tscrpt_reg_PadR_N"/>
</dbReference>
<dbReference type="PANTHER" id="PTHR33169:SF14">
    <property type="entry name" value="TRANSCRIPTIONAL REGULATOR RV3488"/>
    <property type="match status" value="1"/>
</dbReference>
<comment type="caution">
    <text evidence="2">The sequence shown here is derived from an EMBL/GenBank/DDBJ whole genome shotgun (WGS) entry which is preliminary data.</text>
</comment>
<dbReference type="SUPFAM" id="SSF46785">
    <property type="entry name" value="Winged helix' DNA-binding domain"/>
    <property type="match status" value="1"/>
</dbReference>
<evidence type="ECO:0000259" key="1">
    <source>
        <dbReference type="Pfam" id="PF03551"/>
    </source>
</evidence>
<dbReference type="Proteomes" id="UP001501570">
    <property type="component" value="Unassembled WGS sequence"/>
</dbReference>
<reference evidence="3" key="1">
    <citation type="journal article" date="2019" name="Int. J. Syst. Evol. Microbiol.">
        <title>The Global Catalogue of Microorganisms (GCM) 10K type strain sequencing project: providing services to taxonomists for standard genome sequencing and annotation.</title>
        <authorList>
            <consortium name="The Broad Institute Genomics Platform"/>
            <consortium name="The Broad Institute Genome Sequencing Center for Infectious Disease"/>
            <person name="Wu L."/>
            <person name="Ma J."/>
        </authorList>
    </citation>
    <scope>NUCLEOTIDE SEQUENCE [LARGE SCALE GENOMIC DNA]</scope>
    <source>
        <strain evidence="3">JCM 18304</strain>
    </source>
</reference>
<proteinExistence type="predicted"/>